<dbReference type="OrthoDB" id="9787435at2"/>
<reference evidence="2 3" key="1">
    <citation type="submission" date="2018-01" db="EMBL/GenBank/DDBJ databases">
        <title>Genome sequence of the PGP bacterium Paenibacillus illinoisensis E3.</title>
        <authorList>
            <person name="Rolli E."/>
            <person name="Marasco R."/>
            <person name="Bessem C."/>
            <person name="Michoud G."/>
            <person name="Gaiarsa S."/>
            <person name="Borin S."/>
            <person name="Daffonchio D."/>
        </authorList>
    </citation>
    <scope>NUCLEOTIDE SEQUENCE [LARGE SCALE GENOMIC DNA]</scope>
    <source>
        <strain evidence="2 3">E3</strain>
    </source>
</reference>
<dbReference type="SMART" id="SM00829">
    <property type="entry name" value="PKS_ER"/>
    <property type="match status" value="1"/>
</dbReference>
<comment type="caution">
    <text evidence="2">The sequence shown here is derived from an EMBL/GenBank/DDBJ whole genome shotgun (WGS) entry which is preliminary data.</text>
</comment>
<dbReference type="Pfam" id="PF08240">
    <property type="entry name" value="ADH_N"/>
    <property type="match status" value="1"/>
</dbReference>
<dbReference type="AlphaFoldDB" id="A0A2W0CSQ6"/>
<organism evidence="2 3">
    <name type="scientific">Paenibacillus illinoisensis</name>
    <dbReference type="NCBI Taxonomy" id="59845"/>
    <lineage>
        <taxon>Bacteria</taxon>
        <taxon>Bacillati</taxon>
        <taxon>Bacillota</taxon>
        <taxon>Bacilli</taxon>
        <taxon>Bacillales</taxon>
        <taxon>Paenibacillaceae</taxon>
        <taxon>Paenibacillus</taxon>
    </lineage>
</organism>
<evidence type="ECO:0000259" key="1">
    <source>
        <dbReference type="SMART" id="SM00829"/>
    </source>
</evidence>
<dbReference type="Gene3D" id="3.90.180.10">
    <property type="entry name" value="Medium-chain alcohol dehydrogenases, catalytic domain"/>
    <property type="match status" value="1"/>
</dbReference>
<dbReference type="InterPro" id="IPR013154">
    <property type="entry name" value="ADH-like_N"/>
</dbReference>
<dbReference type="PANTHER" id="PTHR45033">
    <property type="match status" value="1"/>
</dbReference>
<dbReference type="SUPFAM" id="SSF50129">
    <property type="entry name" value="GroES-like"/>
    <property type="match status" value="1"/>
</dbReference>
<dbReference type="Proteomes" id="UP000247459">
    <property type="component" value="Unassembled WGS sequence"/>
</dbReference>
<dbReference type="InterPro" id="IPR052711">
    <property type="entry name" value="Zinc_ADH-like"/>
</dbReference>
<name>A0A2W0CSQ6_9BACL</name>
<dbReference type="Pfam" id="PF00107">
    <property type="entry name" value="ADH_zinc_N"/>
    <property type="match status" value="1"/>
</dbReference>
<dbReference type="GO" id="GO:0016491">
    <property type="term" value="F:oxidoreductase activity"/>
    <property type="evidence" value="ECO:0007669"/>
    <property type="project" value="UniProtKB-KW"/>
</dbReference>
<dbReference type="InterPro" id="IPR020843">
    <property type="entry name" value="ER"/>
</dbReference>
<dbReference type="InterPro" id="IPR036291">
    <property type="entry name" value="NAD(P)-bd_dom_sf"/>
</dbReference>
<feature type="domain" description="Enoyl reductase (ER)" evidence="1">
    <location>
        <begin position="10"/>
        <end position="326"/>
    </location>
</feature>
<accession>A0A2W0CSQ6</accession>
<protein>
    <recommendedName>
        <fullName evidence="1">Enoyl reductase (ER) domain-containing protein</fullName>
    </recommendedName>
</protein>
<dbReference type="EMBL" id="PRLG01000002">
    <property type="protein sequence ID" value="PYY31205.1"/>
    <property type="molecule type" value="Genomic_DNA"/>
</dbReference>
<evidence type="ECO:0000313" key="2">
    <source>
        <dbReference type="EMBL" id="PYY31205.1"/>
    </source>
</evidence>
<dbReference type="SUPFAM" id="SSF51735">
    <property type="entry name" value="NAD(P)-binding Rossmann-fold domains"/>
    <property type="match status" value="1"/>
</dbReference>
<dbReference type="InterPro" id="IPR013149">
    <property type="entry name" value="ADH-like_C"/>
</dbReference>
<dbReference type="PANTHER" id="PTHR45033:SF3">
    <property type="entry name" value="DEHYDROGENASE, PUTATIVE (AFU_ORTHOLOGUE AFUA_2G13270)-RELATED"/>
    <property type="match status" value="1"/>
</dbReference>
<proteinExistence type="predicted"/>
<keyword evidence="2" id="KW-0560">Oxidoreductase</keyword>
<dbReference type="RefSeq" id="WP_110755740.1">
    <property type="nucleotide sequence ID" value="NZ_PRLG01000002.1"/>
</dbReference>
<dbReference type="InterPro" id="IPR011032">
    <property type="entry name" value="GroES-like_sf"/>
</dbReference>
<sequence>MKAIIHSGRSGLMGLQYTSFTSRAPGFGEVKIQLKSAGLNHRDLFIMAGRTTHDAPLIPGSDGAGIIVETGEGVVHPSVGEEVIIHPTLGWTCAADVPIVPEIVGGPTDGTLAQYITVPAENALPKPSHLTWEEAGVLSLSALTAYRALFTRGGLQQGDHVLIPGIGGGVATHALLMAVSAGAKVTVTSRSERKRKEAIRLGALQAFGSHEDWSQHNELDPVDLILDSIGQALFPQYFDIIRPGGRIVMYGASSGDDLNIPIRSIFFPQVSLIGTSMGSHEEFVQMLQWVEHHNIHPVVDRVYALQDTAKAFERMEKGEQFGNLAIRIPDPR</sequence>
<dbReference type="Gene3D" id="3.40.50.720">
    <property type="entry name" value="NAD(P)-binding Rossmann-like Domain"/>
    <property type="match status" value="1"/>
</dbReference>
<gene>
    <name evidence="2" type="ORF">PIL02S_00296</name>
</gene>
<evidence type="ECO:0000313" key="3">
    <source>
        <dbReference type="Proteomes" id="UP000247459"/>
    </source>
</evidence>